<name>A0A4R4E0Y2_9BACL</name>
<comment type="caution">
    <text evidence="2">The sequence shown here is derived from an EMBL/GenBank/DDBJ whole genome shotgun (WGS) entry which is preliminary data.</text>
</comment>
<evidence type="ECO:0000313" key="3">
    <source>
        <dbReference type="Proteomes" id="UP000295418"/>
    </source>
</evidence>
<dbReference type="EMBL" id="SKFG01000043">
    <property type="protein sequence ID" value="TCZ70953.1"/>
    <property type="molecule type" value="Genomic_DNA"/>
</dbReference>
<feature type="region of interest" description="Disordered" evidence="1">
    <location>
        <begin position="1"/>
        <end position="59"/>
    </location>
</feature>
<dbReference type="RefSeq" id="WP_132420389.1">
    <property type="nucleotide sequence ID" value="NZ_SKFG01000043.1"/>
</dbReference>
<gene>
    <name evidence="2" type="ORF">E0485_22970</name>
</gene>
<dbReference type="AlphaFoldDB" id="A0A4R4E0Y2"/>
<organism evidence="2 3">
    <name type="scientific">Paenibacillus albiflavus</name>
    <dbReference type="NCBI Taxonomy" id="2545760"/>
    <lineage>
        <taxon>Bacteria</taxon>
        <taxon>Bacillati</taxon>
        <taxon>Bacillota</taxon>
        <taxon>Bacilli</taxon>
        <taxon>Bacillales</taxon>
        <taxon>Paenibacillaceae</taxon>
        <taxon>Paenibacillus</taxon>
    </lineage>
</organism>
<proteinExistence type="predicted"/>
<evidence type="ECO:0000313" key="2">
    <source>
        <dbReference type="EMBL" id="TCZ70953.1"/>
    </source>
</evidence>
<feature type="compositionally biased region" description="Polar residues" evidence="1">
    <location>
        <begin position="15"/>
        <end position="28"/>
    </location>
</feature>
<reference evidence="2 3" key="1">
    <citation type="submission" date="2019-03" db="EMBL/GenBank/DDBJ databases">
        <authorList>
            <person name="Kim M.K.M."/>
        </authorList>
    </citation>
    <scope>NUCLEOTIDE SEQUENCE [LARGE SCALE GENOMIC DNA]</scope>
    <source>
        <strain evidence="2 3">18JY21-1</strain>
    </source>
</reference>
<evidence type="ECO:0000256" key="1">
    <source>
        <dbReference type="SAM" id="MobiDB-lite"/>
    </source>
</evidence>
<accession>A0A4R4E0Y2</accession>
<dbReference type="Proteomes" id="UP000295418">
    <property type="component" value="Unassembled WGS sequence"/>
</dbReference>
<keyword evidence="3" id="KW-1185">Reference proteome</keyword>
<sequence length="59" mass="6550">MEESQGVTKEELSMLFSNSSSLQPTNPSDKAPDSSDSGFLPRANRKRKKASLITKFFNN</sequence>
<protein>
    <submittedName>
        <fullName evidence="2">Uncharacterized protein</fullName>
    </submittedName>
</protein>